<dbReference type="PANTHER" id="PTHR43685">
    <property type="entry name" value="GLYCOSYLTRANSFERASE"/>
    <property type="match status" value="1"/>
</dbReference>
<evidence type="ECO:0000313" key="2">
    <source>
        <dbReference type="EMBL" id="WNZ27298.1"/>
    </source>
</evidence>
<sequence>MEPIVSVIICTHNPRRDYITKVLGALKSQTLSMELWELLLVDNASNEILSSELDLSWHPRNRHLREENLGLTPARLRGIKEAQGNLLIFVDDDNVLEPDYLEEAIHILKEYPFLGAFGGHISAETDSPLEAWQEPFLSFLAVREVRQPVWGNRSFSGQNVPYGAGICIKREVAYRYYEVTQEDPLRLRLDRRGNLLSSAGDLDLALTAHDCGYATGLFPNLRLNHLIPTTRLQEEYLLRLKREGGMSSYILEYLRYGNIPSIQKKSFLRHLIDKIRLMKHEPIYRKMIQAEIMAKQQALEEIFKFQKTIEE</sequence>
<name>A0AA96WKV4_9CYAN</name>
<proteinExistence type="predicted"/>
<dbReference type="RefSeq" id="WP_316436952.1">
    <property type="nucleotide sequence ID" value="NZ_CP053587.1"/>
</dbReference>
<dbReference type="InterPro" id="IPR001173">
    <property type="entry name" value="Glyco_trans_2-like"/>
</dbReference>
<dbReference type="AlphaFoldDB" id="A0AA96WKV4"/>
<dbReference type="InterPro" id="IPR050834">
    <property type="entry name" value="Glycosyltransf_2"/>
</dbReference>
<dbReference type="EMBL" id="CP053587">
    <property type="protein sequence ID" value="WNZ27298.1"/>
    <property type="molecule type" value="Genomic_DNA"/>
</dbReference>
<organism evidence="2">
    <name type="scientific">Leptolyngbya sp. NK1-12</name>
    <dbReference type="NCBI Taxonomy" id="2547451"/>
    <lineage>
        <taxon>Bacteria</taxon>
        <taxon>Bacillati</taxon>
        <taxon>Cyanobacteriota</taxon>
        <taxon>Cyanophyceae</taxon>
        <taxon>Leptolyngbyales</taxon>
        <taxon>Leptolyngbyaceae</taxon>
        <taxon>Leptolyngbya group</taxon>
        <taxon>Leptolyngbya</taxon>
    </lineage>
</organism>
<accession>A0AA96WKV4</accession>
<dbReference type="PANTHER" id="PTHR43685:SF2">
    <property type="entry name" value="GLYCOSYLTRANSFERASE 2-LIKE DOMAIN-CONTAINING PROTEIN"/>
    <property type="match status" value="1"/>
</dbReference>
<gene>
    <name evidence="2" type="ORF">HJG54_30895</name>
</gene>
<dbReference type="CDD" id="cd00761">
    <property type="entry name" value="Glyco_tranf_GTA_type"/>
    <property type="match status" value="1"/>
</dbReference>
<protein>
    <submittedName>
        <fullName evidence="2">Glycosyltransferase</fullName>
    </submittedName>
</protein>
<dbReference type="SUPFAM" id="SSF53448">
    <property type="entry name" value="Nucleotide-diphospho-sugar transferases"/>
    <property type="match status" value="1"/>
</dbReference>
<dbReference type="Gene3D" id="3.90.550.10">
    <property type="entry name" value="Spore Coat Polysaccharide Biosynthesis Protein SpsA, Chain A"/>
    <property type="match status" value="1"/>
</dbReference>
<dbReference type="Pfam" id="PF00535">
    <property type="entry name" value="Glycos_transf_2"/>
    <property type="match status" value="1"/>
</dbReference>
<evidence type="ECO:0000259" key="1">
    <source>
        <dbReference type="Pfam" id="PF00535"/>
    </source>
</evidence>
<dbReference type="InterPro" id="IPR029044">
    <property type="entry name" value="Nucleotide-diphossugar_trans"/>
</dbReference>
<feature type="domain" description="Glycosyltransferase 2-like" evidence="1">
    <location>
        <begin position="6"/>
        <end position="136"/>
    </location>
</feature>
<reference evidence="2" key="1">
    <citation type="submission" date="2020-05" db="EMBL/GenBank/DDBJ databases">
        <authorList>
            <person name="Zhu T."/>
            <person name="Keshari N."/>
            <person name="Lu X."/>
        </authorList>
    </citation>
    <scope>NUCLEOTIDE SEQUENCE</scope>
    <source>
        <strain evidence="2">NK1-12</strain>
    </source>
</reference>